<evidence type="ECO:0000259" key="3">
    <source>
        <dbReference type="PROSITE" id="PS51186"/>
    </source>
</evidence>
<dbReference type="PANTHER" id="PTHR43877">
    <property type="entry name" value="AMINOALKYLPHOSPHONATE N-ACETYLTRANSFERASE-RELATED-RELATED"/>
    <property type="match status" value="1"/>
</dbReference>
<dbReference type="EMBL" id="WEGJ01000001">
    <property type="protein sequence ID" value="MQY10440.1"/>
    <property type="molecule type" value="Genomic_DNA"/>
</dbReference>
<sequence length="162" mass="17696">MAEPIELRPGRPDDVPVVADIWRTGWADGHLGNVPDELLAVRTAESFDVRAAERLADTVVAVVGGRLAGFVMVVADEVEQMYVAREQRGSGIAAVLLAEAESIVAAHGHKRAWLAVVAGNVRARTFYERNGWYDEGPFDYRAASAEGPVTVPCRRYVRKLPL</sequence>
<dbReference type="InterPro" id="IPR000182">
    <property type="entry name" value="GNAT_dom"/>
</dbReference>
<evidence type="ECO:0000256" key="1">
    <source>
        <dbReference type="ARBA" id="ARBA00022679"/>
    </source>
</evidence>
<protein>
    <recommendedName>
        <fullName evidence="3">N-acetyltransferase domain-containing protein</fullName>
    </recommendedName>
</protein>
<gene>
    <name evidence="4" type="ORF">SRB5_05480</name>
</gene>
<dbReference type="AlphaFoldDB" id="A0A7K0CAG0"/>
<name>A0A7K0CAG0_9ACTN</name>
<keyword evidence="5" id="KW-1185">Reference proteome</keyword>
<dbReference type="SUPFAM" id="SSF55729">
    <property type="entry name" value="Acyl-CoA N-acyltransferases (Nat)"/>
    <property type="match status" value="1"/>
</dbReference>
<accession>A0A7K0CAG0</accession>
<evidence type="ECO:0000256" key="2">
    <source>
        <dbReference type="ARBA" id="ARBA00023315"/>
    </source>
</evidence>
<evidence type="ECO:0000313" key="4">
    <source>
        <dbReference type="EMBL" id="MQY10440.1"/>
    </source>
</evidence>
<dbReference type="Gene3D" id="3.40.630.30">
    <property type="match status" value="1"/>
</dbReference>
<proteinExistence type="predicted"/>
<keyword evidence="1" id="KW-0808">Transferase</keyword>
<dbReference type="Proteomes" id="UP000466345">
    <property type="component" value="Unassembled WGS sequence"/>
</dbReference>
<dbReference type="RefSeq" id="WP_153449722.1">
    <property type="nucleotide sequence ID" value="NZ_WEGJ01000001.1"/>
</dbReference>
<feature type="domain" description="N-acetyltransferase" evidence="3">
    <location>
        <begin position="5"/>
        <end position="162"/>
    </location>
</feature>
<dbReference type="PANTHER" id="PTHR43877:SF2">
    <property type="entry name" value="AMINOALKYLPHOSPHONATE N-ACETYLTRANSFERASE-RELATED"/>
    <property type="match status" value="1"/>
</dbReference>
<dbReference type="Pfam" id="PF00583">
    <property type="entry name" value="Acetyltransf_1"/>
    <property type="match status" value="1"/>
</dbReference>
<comment type="caution">
    <text evidence="4">The sequence shown here is derived from an EMBL/GenBank/DDBJ whole genome shotgun (WGS) entry which is preliminary data.</text>
</comment>
<dbReference type="InterPro" id="IPR050832">
    <property type="entry name" value="Bact_Acetyltransf"/>
</dbReference>
<dbReference type="OrthoDB" id="5243635at2"/>
<dbReference type="PROSITE" id="PS51186">
    <property type="entry name" value="GNAT"/>
    <property type="match status" value="1"/>
</dbReference>
<reference evidence="4 5" key="1">
    <citation type="submission" date="2019-10" db="EMBL/GenBank/DDBJ databases">
        <title>Streptomyces smaragdinus sp. nov. and Streptomyces fabii sp. nov., isolated from the gut of fungus growing-termite Macrotermes natalensis.</title>
        <authorList>
            <person name="Schwitalla J."/>
            <person name="Benndorf R."/>
            <person name="Martin K."/>
            <person name="De Beer W."/>
            <person name="Kaster A.-K."/>
            <person name="Vollmers J."/>
            <person name="Poulsen M."/>
            <person name="Beemelmanns C."/>
        </authorList>
    </citation>
    <scope>NUCLEOTIDE SEQUENCE [LARGE SCALE GENOMIC DNA]</scope>
    <source>
        <strain evidence="4 5">RB5</strain>
    </source>
</reference>
<organism evidence="4 5">
    <name type="scientific">Streptomyces smaragdinus</name>
    <dbReference type="NCBI Taxonomy" id="2585196"/>
    <lineage>
        <taxon>Bacteria</taxon>
        <taxon>Bacillati</taxon>
        <taxon>Actinomycetota</taxon>
        <taxon>Actinomycetes</taxon>
        <taxon>Kitasatosporales</taxon>
        <taxon>Streptomycetaceae</taxon>
        <taxon>Streptomyces</taxon>
    </lineage>
</organism>
<dbReference type="GO" id="GO:0016747">
    <property type="term" value="F:acyltransferase activity, transferring groups other than amino-acyl groups"/>
    <property type="evidence" value="ECO:0007669"/>
    <property type="project" value="InterPro"/>
</dbReference>
<keyword evidence="2" id="KW-0012">Acyltransferase</keyword>
<dbReference type="CDD" id="cd04301">
    <property type="entry name" value="NAT_SF"/>
    <property type="match status" value="1"/>
</dbReference>
<dbReference type="InterPro" id="IPR016181">
    <property type="entry name" value="Acyl_CoA_acyltransferase"/>
</dbReference>
<evidence type="ECO:0000313" key="5">
    <source>
        <dbReference type="Proteomes" id="UP000466345"/>
    </source>
</evidence>